<evidence type="ECO:0000313" key="1">
    <source>
        <dbReference type="EMBL" id="TBU51774.1"/>
    </source>
</evidence>
<proteinExistence type="predicted"/>
<name>A0A4Q9NF16_9APHY</name>
<organism evidence="1 2">
    <name type="scientific">Dichomitus squalens</name>
    <dbReference type="NCBI Taxonomy" id="114155"/>
    <lineage>
        <taxon>Eukaryota</taxon>
        <taxon>Fungi</taxon>
        <taxon>Dikarya</taxon>
        <taxon>Basidiomycota</taxon>
        <taxon>Agaricomycotina</taxon>
        <taxon>Agaricomycetes</taxon>
        <taxon>Polyporales</taxon>
        <taxon>Polyporaceae</taxon>
        <taxon>Dichomitus</taxon>
    </lineage>
</organism>
<dbReference type="AlphaFoldDB" id="A0A4Q9NF16"/>
<keyword evidence="2" id="KW-1185">Reference proteome</keyword>
<protein>
    <submittedName>
        <fullName evidence="1">Uncharacterized protein</fullName>
    </submittedName>
</protein>
<reference evidence="1 2" key="1">
    <citation type="submission" date="2019-01" db="EMBL/GenBank/DDBJ databases">
        <title>Draft genome sequences of three monokaryotic isolates of the white-rot basidiomycete fungus Dichomitus squalens.</title>
        <authorList>
            <consortium name="DOE Joint Genome Institute"/>
            <person name="Lopez S.C."/>
            <person name="Andreopoulos B."/>
            <person name="Pangilinan J."/>
            <person name="Lipzen A."/>
            <person name="Riley R."/>
            <person name="Ahrendt S."/>
            <person name="Ng V."/>
            <person name="Barry K."/>
            <person name="Daum C."/>
            <person name="Grigoriev I.V."/>
            <person name="Hilden K.S."/>
            <person name="Makela M.R."/>
            <person name="de Vries R.P."/>
        </authorList>
    </citation>
    <scope>NUCLEOTIDE SEQUENCE [LARGE SCALE GENOMIC DNA]</scope>
    <source>
        <strain evidence="1 2">CBS 464.89</strain>
    </source>
</reference>
<accession>A0A4Q9NF16</accession>
<sequence>MADLAGSPHSLPSASSTTQSPVLPWEVIERTIDFCAGDKVTLCTFALTCSQLHPRSIFVLFTDVDIQSEKQLIRFYDAVCARSHLQPVVRFLSFPWEKFSPFPLLSIFPGLRDDLTILHRPSQPDYPRG</sequence>
<gene>
    <name evidence="1" type="ORF">BD310DRAFT_953096</name>
</gene>
<dbReference type="Proteomes" id="UP000292082">
    <property type="component" value="Unassembled WGS sequence"/>
</dbReference>
<evidence type="ECO:0000313" key="2">
    <source>
        <dbReference type="Proteomes" id="UP000292082"/>
    </source>
</evidence>
<dbReference type="EMBL" id="ML145286">
    <property type="protein sequence ID" value="TBU51774.1"/>
    <property type="molecule type" value="Genomic_DNA"/>
</dbReference>